<name>A0A0F9HH83_9ZZZZ</name>
<dbReference type="AlphaFoldDB" id="A0A0F9HH83"/>
<evidence type="ECO:0000313" key="1">
    <source>
        <dbReference type="EMBL" id="KKM02522.1"/>
    </source>
</evidence>
<reference evidence="1" key="1">
    <citation type="journal article" date="2015" name="Nature">
        <title>Complex archaea that bridge the gap between prokaryotes and eukaryotes.</title>
        <authorList>
            <person name="Spang A."/>
            <person name="Saw J.H."/>
            <person name="Jorgensen S.L."/>
            <person name="Zaremba-Niedzwiedzka K."/>
            <person name="Martijn J."/>
            <person name="Lind A.E."/>
            <person name="van Eijk R."/>
            <person name="Schleper C."/>
            <person name="Guy L."/>
            <person name="Ettema T.J."/>
        </authorList>
    </citation>
    <scope>NUCLEOTIDE SEQUENCE</scope>
</reference>
<comment type="caution">
    <text evidence="1">The sequence shown here is derived from an EMBL/GenBank/DDBJ whole genome shotgun (WGS) entry which is preliminary data.</text>
</comment>
<protein>
    <submittedName>
        <fullName evidence="1">Uncharacterized protein</fullName>
    </submittedName>
</protein>
<organism evidence="1">
    <name type="scientific">marine sediment metagenome</name>
    <dbReference type="NCBI Taxonomy" id="412755"/>
    <lineage>
        <taxon>unclassified sequences</taxon>
        <taxon>metagenomes</taxon>
        <taxon>ecological metagenomes</taxon>
    </lineage>
</organism>
<sequence length="61" mass="6832">MNFQTNECALFAYTDGDGELDLADCNVIEVDTDSILIDYINVFGPPTRMTIPLSAIIERFE</sequence>
<proteinExistence type="predicted"/>
<dbReference type="EMBL" id="LAZR01016906">
    <property type="protein sequence ID" value="KKM02522.1"/>
    <property type="molecule type" value="Genomic_DNA"/>
</dbReference>
<accession>A0A0F9HH83</accession>
<gene>
    <name evidence="1" type="ORF">LCGC14_1783550</name>
</gene>